<organism evidence="3">
    <name type="scientific">Naegleria gruberi</name>
    <name type="common">Amoeba</name>
    <dbReference type="NCBI Taxonomy" id="5762"/>
    <lineage>
        <taxon>Eukaryota</taxon>
        <taxon>Discoba</taxon>
        <taxon>Heterolobosea</taxon>
        <taxon>Tetramitia</taxon>
        <taxon>Eutetramitia</taxon>
        <taxon>Vahlkampfiidae</taxon>
        <taxon>Naegleria</taxon>
    </lineage>
</organism>
<gene>
    <name evidence="2" type="ORF">NAEGRDRAFT_74876</name>
</gene>
<reference evidence="2 3" key="1">
    <citation type="journal article" date="2010" name="Cell">
        <title>The genome of Naegleria gruberi illuminates early eukaryotic versatility.</title>
        <authorList>
            <person name="Fritz-Laylin L.K."/>
            <person name="Prochnik S.E."/>
            <person name="Ginger M.L."/>
            <person name="Dacks J.B."/>
            <person name="Carpenter M.L."/>
            <person name="Field M.C."/>
            <person name="Kuo A."/>
            <person name="Paredez A."/>
            <person name="Chapman J."/>
            <person name="Pham J."/>
            <person name="Shu S."/>
            <person name="Neupane R."/>
            <person name="Cipriano M."/>
            <person name="Mancuso J."/>
            <person name="Tu H."/>
            <person name="Salamov A."/>
            <person name="Lindquist E."/>
            <person name="Shapiro H."/>
            <person name="Lucas S."/>
            <person name="Grigoriev I.V."/>
            <person name="Cande W.Z."/>
            <person name="Fulton C."/>
            <person name="Rokhsar D.S."/>
            <person name="Dawson S.C."/>
        </authorList>
    </citation>
    <scope>NUCLEOTIDE SEQUENCE [LARGE SCALE GENOMIC DNA]</scope>
    <source>
        <strain evidence="2 3">NEG-M</strain>
    </source>
</reference>
<sequence length="1094" mass="126665">MSSSSSLLATLPSASLSTIKRRRSELVTLEKILKGQDDQIRAEINLFEQVEQFFETTTNNNRSSGVVMKHCANFIKAMRKVIENIKGKVVISFFAKPGYGKSFMINNVISGFECRYDSPLPSGRCSGKGLTTTVIDVKYGEHYNLTKVMCTQDEYLLRAKLFNKSNVKNYEAKDYDFKRETVTIDKDNTLPYLLANNIIVRDMPGYDEHSQSDLYKQYIKESMEDTCILVSGIENFRSIFDDGLVKKYWEYGIYSPKQAFAPSIMIGVNDKEQGDAKEYERTDLTNDHETLKSNFRDQIANFFDIYIEGAKKLDNCKNEETNFMENKIEFVTDLSTNVSVLAFPPKNHKSEIFKKQFSTQIEQARFKIIENNCGRLRDIAIIILSNILCKTTKEKEASVDLKKKLTSLKTNILEKLNAKIEQTKTVSPTYEVLMDGNEAFSAIQFITNLYNFFKKGIDECFNMTDMEEMLEKGKKSRFQKEEKKKEWKEIYEDFHKNFLAIIETMKGNANELASDLNSFLKLKLPAIEAELEEEFVKSLVNALNPETEEEIENDLILEIYNYICDYADKLSEFLRDTEKIQSLKSSEKDKIKDLLEIYKKKKPQSSTLDITLKSKLQNPQLSPTSGLKFPITESRQVSDLKTKEYVVPIDPVSKFSLPKLKKSDLILEKLDMSDSNSNEAVISFDWESKKLSISYSEDWKPNLMITPLTELEKQQYLFFIVTERRYVERYKKILKESNFESNYNFLILDENVKLGYARAETCVFLTCEHFQMETAIIMHDDIRLFYEYLHDQKITTPHKYAMTRACLQLEDTLYEELFAPKQINEVVDKLNSILTVENLSYSLTSLMKKIDKNEKYEKLTDEMKEKLLETVTEYIASIKNNDSREIALAKVAKNPNTFIEYATIAGLKIVDDVVKLFDRAQHVGRVSLYDYQINPTTRNKVYGLSKPTHILSNSKSSVYIYYIRAMKGIHSISDEEFWKKPVDTERKKFLKKFTSKNKTESYWKQVAEKGYRYADTFLKTQMLLHGVGSFQLFSFAFSSNSNAPSLNDYNDAKRGENFDSDNEQETGIEEIAAVSDNKKRKRNLKKSSSKKSKK</sequence>
<evidence type="ECO:0000313" key="3">
    <source>
        <dbReference type="Proteomes" id="UP000006671"/>
    </source>
</evidence>
<dbReference type="KEGG" id="ngr:NAEGRDRAFT_74876"/>
<dbReference type="AlphaFoldDB" id="D2W0J0"/>
<keyword evidence="3" id="KW-1185">Reference proteome</keyword>
<feature type="compositionally biased region" description="Acidic residues" evidence="1">
    <location>
        <begin position="1058"/>
        <end position="1068"/>
    </location>
</feature>
<evidence type="ECO:0000313" key="2">
    <source>
        <dbReference type="EMBL" id="EFC37486.1"/>
    </source>
</evidence>
<dbReference type="EMBL" id="GG738918">
    <property type="protein sequence ID" value="EFC37486.1"/>
    <property type="molecule type" value="Genomic_DNA"/>
</dbReference>
<evidence type="ECO:0000256" key="1">
    <source>
        <dbReference type="SAM" id="MobiDB-lite"/>
    </source>
</evidence>
<dbReference type="InParanoid" id="D2W0J0"/>
<dbReference type="RefSeq" id="XP_002670230.1">
    <property type="nucleotide sequence ID" value="XM_002670184.1"/>
</dbReference>
<dbReference type="Proteomes" id="UP000006671">
    <property type="component" value="Unassembled WGS sequence"/>
</dbReference>
<protein>
    <submittedName>
        <fullName evidence="2">Predicted protein</fullName>
    </submittedName>
</protein>
<dbReference type="GeneID" id="8861041"/>
<name>D2W0J0_NAEGR</name>
<proteinExistence type="predicted"/>
<dbReference type="VEuPathDB" id="AmoebaDB:NAEGRDRAFT_74876"/>
<feature type="compositionally biased region" description="Basic residues" evidence="1">
    <location>
        <begin position="1078"/>
        <end position="1094"/>
    </location>
</feature>
<feature type="region of interest" description="Disordered" evidence="1">
    <location>
        <begin position="1048"/>
        <end position="1094"/>
    </location>
</feature>
<accession>D2W0J0</accession>